<reference evidence="2 3" key="1">
    <citation type="journal article" date="2014" name="Appl. Environ. Microbiol.">
        <title>Insights into the Microbial Degradation of Rubber and Gutta-Percha by Analysis of the Complete Genome of Nocardia nova SH22a.</title>
        <authorList>
            <person name="Luo Q."/>
            <person name="Hiessl S."/>
            <person name="Poehlein A."/>
            <person name="Daniel R."/>
            <person name="Steinbuchel A."/>
        </authorList>
    </citation>
    <scope>NUCLEOTIDE SEQUENCE [LARGE SCALE GENOMIC DNA]</scope>
    <source>
        <strain evidence="2">SH22a</strain>
    </source>
</reference>
<dbReference type="Pfam" id="PF05133">
    <property type="entry name" value="SPP1_portal"/>
    <property type="match status" value="1"/>
</dbReference>
<name>W5TNN8_9NOCA</name>
<dbReference type="PATRIC" id="fig|1415166.3.peg.6247"/>
<evidence type="ECO:0000256" key="1">
    <source>
        <dbReference type="SAM" id="MobiDB-lite"/>
    </source>
</evidence>
<dbReference type="AlphaFoldDB" id="W5TNN8"/>
<dbReference type="eggNOG" id="ENOG5030HSN">
    <property type="taxonomic scope" value="Bacteria"/>
</dbReference>
<accession>W5TNN8</accession>
<feature type="region of interest" description="Disordered" evidence="1">
    <location>
        <begin position="454"/>
        <end position="473"/>
    </location>
</feature>
<gene>
    <name evidence="2" type="ORF">NONO_c60710</name>
</gene>
<organism evidence="2 3">
    <name type="scientific">Nocardia nova SH22a</name>
    <dbReference type="NCBI Taxonomy" id="1415166"/>
    <lineage>
        <taxon>Bacteria</taxon>
        <taxon>Bacillati</taxon>
        <taxon>Actinomycetota</taxon>
        <taxon>Actinomycetes</taxon>
        <taxon>Mycobacteriales</taxon>
        <taxon>Nocardiaceae</taxon>
        <taxon>Nocardia</taxon>
    </lineage>
</organism>
<dbReference type="EMBL" id="CP006850">
    <property type="protein sequence ID" value="AHH20847.1"/>
    <property type="molecule type" value="Genomic_DNA"/>
</dbReference>
<dbReference type="Proteomes" id="UP000019150">
    <property type="component" value="Chromosome"/>
</dbReference>
<keyword evidence="3" id="KW-1185">Reference proteome</keyword>
<dbReference type="HOGENOM" id="CLU_574447_0_0_11"/>
<evidence type="ECO:0000313" key="2">
    <source>
        <dbReference type="EMBL" id="AHH20847.1"/>
    </source>
</evidence>
<dbReference type="KEGG" id="nno:NONO_c60710"/>
<protein>
    <submittedName>
        <fullName evidence="2">Putative phage portal protein</fullName>
    </submittedName>
</protein>
<dbReference type="InterPro" id="IPR021145">
    <property type="entry name" value="Portal_protein_SPP1_Gp6-like"/>
</dbReference>
<proteinExistence type="predicted"/>
<sequence>MLNSPDRTPAEWLPILTRRLDLDMSRMRLLERYLEGDAPLPEAARSQRASWQKFQAEARTNWAELIVESSGDRIVPNGIEVAGSTDSPEAKRAQRIWLNNRMDLVFGSAVRDMLAYGEGILTGWFDPDGRKAVITAASPLTTVAATDPQQPWRVRAAFKWWRDLDLAQDGAIVWIHGGYQLFSRPCYTDQQTKRRRLYTTASGGWRENGDAVITGKEPPVVLLQNPRGFGEYETHLDLINRINRGILHRLHISAMQAYKQRALKTAEGSEGLPDKDDKGNDIDYAKLFEPAPGALWDLPPGIDIWESAATDIRPLLEGSMQDIRQLAGVTRTPVSVLIPDSANQAAAGAALTKEGLITKCGKLVTVSATAAAAILVKALDIEGVALGDEQPLTVLFKPPDQVSLTEKYAAALQARNAGESWASIARNILGYSPEQIAQDALDRAQEQLAQALYAPAPPPNPQPIAAGNGVPAV</sequence>
<dbReference type="RefSeq" id="WP_025352186.1">
    <property type="nucleotide sequence ID" value="NZ_CP006850.1"/>
</dbReference>
<dbReference type="OrthoDB" id="1780383at2"/>
<dbReference type="STRING" id="1415166.NONO_c60710"/>
<evidence type="ECO:0000313" key="3">
    <source>
        <dbReference type="Proteomes" id="UP000019150"/>
    </source>
</evidence>